<gene>
    <name evidence="1" type="ORF">EAI_02753</name>
</gene>
<reference evidence="1 2" key="1">
    <citation type="journal article" date="2010" name="Science">
        <title>Genomic comparison of the ants Camponotus floridanus and Harpegnathos saltator.</title>
        <authorList>
            <person name="Bonasio R."/>
            <person name="Zhang G."/>
            <person name="Ye C."/>
            <person name="Mutti N.S."/>
            <person name="Fang X."/>
            <person name="Qin N."/>
            <person name="Donahue G."/>
            <person name="Yang P."/>
            <person name="Li Q."/>
            <person name="Li C."/>
            <person name="Zhang P."/>
            <person name="Huang Z."/>
            <person name="Berger S.L."/>
            <person name="Reinberg D."/>
            <person name="Wang J."/>
            <person name="Liebig J."/>
        </authorList>
    </citation>
    <scope>NUCLEOTIDE SEQUENCE [LARGE SCALE GENOMIC DNA]</scope>
    <source>
        <strain evidence="1 2">R22 G/1</strain>
    </source>
</reference>
<organism evidence="2">
    <name type="scientific">Harpegnathos saltator</name>
    <name type="common">Jerdon's jumping ant</name>
    <dbReference type="NCBI Taxonomy" id="610380"/>
    <lineage>
        <taxon>Eukaryota</taxon>
        <taxon>Metazoa</taxon>
        <taxon>Ecdysozoa</taxon>
        <taxon>Arthropoda</taxon>
        <taxon>Hexapoda</taxon>
        <taxon>Insecta</taxon>
        <taxon>Pterygota</taxon>
        <taxon>Neoptera</taxon>
        <taxon>Endopterygota</taxon>
        <taxon>Hymenoptera</taxon>
        <taxon>Apocrita</taxon>
        <taxon>Aculeata</taxon>
        <taxon>Formicoidea</taxon>
        <taxon>Formicidae</taxon>
        <taxon>Ponerinae</taxon>
        <taxon>Ponerini</taxon>
        <taxon>Harpegnathos</taxon>
    </lineage>
</organism>
<dbReference type="Proteomes" id="UP000008237">
    <property type="component" value="Unassembled WGS sequence"/>
</dbReference>
<sequence>HVQKRMGTRLRNLKKNVRGIGGRDKLTGKLIDDLSLYFSLAIRKNHDSI</sequence>
<evidence type="ECO:0000313" key="1">
    <source>
        <dbReference type="EMBL" id="EFN83769.1"/>
    </source>
</evidence>
<dbReference type="EMBL" id="GL448816">
    <property type="protein sequence ID" value="EFN83769.1"/>
    <property type="molecule type" value="Genomic_DNA"/>
</dbReference>
<protein>
    <submittedName>
        <fullName evidence="1">Uncharacterized protein</fullName>
    </submittedName>
</protein>
<feature type="non-terminal residue" evidence="1">
    <location>
        <position position="49"/>
    </location>
</feature>
<accession>E2BKL0</accession>
<dbReference type="AlphaFoldDB" id="E2BKL0"/>
<name>E2BKL0_HARSA</name>
<proteinExistence type="predicted"/>
<evidence type="ECO:0000313" key="2">
    <source>
        <dbReference type="Proteomes" id="UP000008237"/>
    </source>
</evidence>
<keyword evidence="2" id="KW-1185">Reference proteome</keyword>
<dbReference type="InParanoid" id="E2BKL0"/>
<feature type="non-terminal residue" evidence="1">
    <location>
        <position position="1"/>
    </location>
</feature>